<proteinExistence type="inferred from homology"/>
<evidence type="ECO:0000313" key="8">
    <source>
        <dbReference type="Ensembl" id="ENSACLP00000053243.1"/>
    </source>
</evidence>
<dbReference type="Proteomes" id="UP000265100">
    <property type="component" value="Chromosome 16"/>
</dbReference>
<keyword evidence="5" id="KW-0677">Repeat</keyword>
<dbReference type="Pfam" id="PF11540">
    <property type="entry name" value="Dynein_IC2"/>
    <property type="match status" value="1"/>
</dbReference>
<dbReference type="Pfam" id="PF00400">
    <property type="entry name" value="WD40"/>
    <property type="match status" value="1"/>
</dbReference>
<dbReference type="SUPFAM" id="SSF50978">
    <property type="entry name" value="WD40 repeat-like"/>
    <property type="match status" value="1"/>
</dbReference>
<dbReference type="GO" id="GO:0010970">
    <property type="term" value="P:transport along microtubule"/>
    <property type="evidence" value="ECO:0007669"/>
    <property type="project" value="TreeGrafter"/>
</dbReference>
<dbReference type="InterPro" id="IPR036322">
    <property type="entry name" value="WD40_repeat_dom_sf"/>
</dbReference>
<dbReference type="Ensembl" id="ENSACLT00000057536.1">
    <property type="protein sequence ID" value="ENSACLP00000053243.1"/>
    <property type="gene ID" value="ENSACLG00000009877.2"/>
</dbReference>
<protein>
    <recommendedName>
        <fullName evidence="10">Dynein, cytoplasmic 1, intermediate chain 2a</fullName>
    </recommendedName>
</protein>
<accession>A0AAX7T8N1</accession>
<keyword evidence="9" id="KW-1185">Reference proteome</keyword>
<dbReference type="AlphaFoldDB" id="A0AAX7T8N1"/>
<evidence type="ECO:0000256" key="1">
    <source>
        <dbReference type="ARBA" id="ARBA00004245"/>
    </source>
</evidence>
<evidence type="ECO:0000256" key="5">
    <source>
        <dbReference type="ARBA" id="ARBA00022737"/>
    </source>
</evidence>
<dbReference type="InterPro" id="IPR001680">
    <property type="entry name" value="WD40_rpt"/>
</dbReference>
<evidence type="ECO:0000256" key="2">
    <source>
        <dbReference type="ARBA" id="ARBA00011059"/>
    </source>
</evidence>
<feature type="coiled-coil region" evidence="7">
    <location>
        <begin position="1"/>
        <end position="40"/>
    </location>
</feature>
<name>A0AAX7T8N1_ASTCA</name>
<dbReference type="PANTHER" id="PTHR12442">
    <property type="entry name" value="DYNEIN INTERMEDIATE CHAIN"/>
    <property type="match status" value="1"/>
</dbReference>
<reference evidence="8" key="1">
    <citation type="submission" date="2018-05" db="EMBL/GenBank/DDBJ databases">
        <authorList>
            <person name="Datahose"/>
        </authorList>
    </citation>
    <scope>NUCLEOTIDE SEQUENCE</scope>
</reference>
<gene>
    <name evidence="8" type="primary">DYNC1I2</name>
</gene>
<dbReference type="FunFam" id="2.130.10.10:FF:000781">
    <property type="entry name" value="Cytoplasmic dynein intermediate chain"/>
    <property type="match status" value="1"/>
</dbReference>
<reference evidence="8" key="3">
    <citation type="submission" date="2025-09" db="UniProtKB">
        <authorList>
            <consortium name="Ensembl"/>
        </authorList>
    </citation>
    <scope>IDENTIFICATION</scope>
</reference>
<evidence type="ECO:0000256" key="6">
    <source>
        <dbReference type="ARBA" id="ARBA00023212"/>
    </source>
</evidence>
<organism evidence="8 9">
    <name type="scientific">Astatotilapia calliptera</name>
    <name type="common">Eastern happy</name>
    <name type="synonym">Chromis callipterus</name>
    <dbReference type="NCBI Taxonomy" id="8154"/>
    <lineage>
        <taxon>Eukaryota</taxon>
        <taxon>Metazoa</taxon>
        <taxon>Chordata</taxon>
        <taxon>Craniata</taxon>
        <taxon>Vertebrata</taxon>
        <taxon>Euteleostomi</taxon>
        <taxon>Actinopterygii</taxon>
        <taxon>Neopterygii</taxon>
        <taxon>Teleostei</taxon>
        <taxon>Neoteleostei</taxon>
        <taxon>Acanthomorphata</taxon>
        <taxon>Ovalentaria</taxon>
        <taxon>Cichlomorphae</taxon>
        <taxon>Cichliformes</taxon>
        <taxon>Cichlidae</taxon>
        <taxon>African cichlids</taxon>
        <taxon>Pseudocrenilabrinae</taxon>
        <taxon>Haplochromini</taxon>
        <taxon>Astatotilapia</taxon>
    </lineage>
</organism>
<dbReference type="GO" id="GO:0005868">
    <property type="term" value="C:cytoplasmic dynein complex"/>
    <property type="evidence" value="ECO:0007669"/>
    <property type="project" value="InterPro"/>
</dbReference>
<dbReference type="InterPro" id="IPR025956">
    <property type="entry name" value="DYNC1I1/DYNC1I2"/>
</dbReference>
<evidence type="ECO:0000256" key="4">
    <source>
        <dbReference type="ARBA" id="ARBA00022574"/>
    </source>
</evidence>
<dbReference type="InterPro" id="IPR050687">
    <property type="entry name" value="Dynein_IC"/>
</dbReference>
<evidence type="ECO:0008006" key="10">
    <source>
        <dbReference type="Google" id="ProtNLM"/>
    </source>
</evidence>
<evidence type="ECO:0000256" key="3">
    <source>
        <dbReference type="ARBA" id="ARBA00022490"/>
    </source>
</evidence>
<comment type="similarity">
    <text evidence="2">Belongs to the dynein intermediate chain family.</text>
</comment>
<dbReference type="InterPro" id="IPR015943">
    <property type="entry name" value="WD40/YVTN_repeat-like_dom_sf"/>
</dbReference>
<evidence type="ECO:0000313" key="9">
    <source>
        <dbReference type="Proteomes" id="UP000265100"/>
    </source>
</evidence>
<dbReference type="GO" id="GO:0045504">
    <property type="term" value="F:dynein heavy chain binding"/>
    <property type="evidence" value="ECO:0007669"/>
    <property type="project" value="TreeGrafter"/>
</dbReference>
<keyword evidence="3" id="KW-0963">Cytoplasm</keyword>
<dbReference type="GO" id="GO:0045503">
    <property type="term" value="F:dynein light chain binding"/>
    <property type="evidence" value="ECO:0007669"/>
    <property type="project" value="TreeGrafter"/>
</dbReference>
<dbReference type="PANTHER" id="PTHR12442:SF37">
    <property type="entry name" value="CYTOPLASMIC DYNEIN 1 INTERMEDIATE CHAIN 2"/>
    <property type="match status" value="1"/>
</dbReference>
<dbReference type="SMART" id="SM00320">
    <property type="entry name" value="WD40"/>
    <property type="match status" value="7"/>
</dbReference>
<keyword evidence="7" id="KW-0175">Coiled coil</keyword>
<keyword evidence="4" id="KW-0853">WD repeat</keyword>
<evidence type="ECO:0000256" key="7">
    <source>
        <dbReference type="SAM" id="Coils"/>
    </source>
</evidence>
<keyword evidence="6" id="KW-0206">Cytoskeleton</keyword>
<reference evidence="8" key="2">
    <citation type="submission" date="2025-08" db="UniProtKB">
        <authorList>
            <consortium name="Ensembl"/>
        </authorList>
    </citation>
    <scope>IDENTIFICATION</scope>
</reference>
<dbReference type="Gene3D" id="2.130.10.10">
    <property type="entry name" value="YVTN repeat-like/Quinoprotein amine dehydrogenase"/>
    <property type="match status" value="2"/>
</dbReference>
<dbReference type="GeneTree" id="ENSGT00940000155442"/>
<sequence length="583" mass="65784">MSDKSELKAELERKKQRLAQIREEKRRKEEERKKAELKEVVLPQDDSDLEKKRREAEALLQSVGITTDVTVDPTCKEVRVVIDVALCCMFLSLLSLSLRFCAKLELFFPFRRVTPKLGMAKVTQVDFPPREIVSYTKETQTITQAKEAPPHELTEEEKLQILHSEEFADFFDHSTRIIERALSEHVDLFFDYSGRDLEEKEGEIQAGAKLSLNRQFVDERWSKHRVVTCLDWSPQYPELLVASYNNNEDAPHEPDGVALVWNMKYKKTTPEYVFHCQSAVMSAAFAKFHPNVVVGGTYSGQIVLWDNRSNKRTPVQRTPLSAAAHTHPVYCVNVVGTQNAHNLISISTDGKMCSWSLDMLSQPQDSMELVFKQSKAVAVTSMSFPLGDVNNFVVGSEDGSVYMSCRHGSKAGISEMFEGHHGPITGLHCHTAAGPLDFSHLFVTSSFDWTVKLWSTKNNKPLYSFEDNSDYVYDVMWSPTHPALFACVDGVGHLDLWNLNNDTEVPTASVTVQGNPALNRVRWAHSGKEIAVGDSDGQVLVYDVGEQIAVPRNDEWTRFVRTLAEINENRDDAEELAAQRLAA</sequence>
<comment type="subcellular location">
    <subcellularLocation>
        <location evidence="1">Cytoplasm</location>
        <location evidence="1">Cytoskeleton</location>
    </subcellularLocation>
</comment>